<proteinExistence type="inferred from homology"/>
<dbReference type="PANTHER" id="PTHR30537">
    <property type="entry name" value="HTH-TYPE TRANSCRIPTIONAL REGULATOR"/>
    <property type="match status" value="1"/>
</dbReference>
<feature type="domain" description="HTH lysR-type" evidence="6">
    <location>
        <begin position="1"/>
        <end position="59"/>
    </location>
</feature>
<evidence type="ECO:0000256" key="2">
    <source>
        <dbReference type="ARBA" id="ARBA00023015"/>
    </source>
</evidence>
<dbReference type="PROSITE" id="PS50931">
    <property type="entry name" value="HTH_LYSR"/>
    <property type="match status" value="1"/>
</dbReference>
<comment type="similarity">
    <text evidence="1">Belongs to the LysR transcriptional regulatory family.</text>
</comment>
<dbReference type="EMBL" id="CP089984">
    <property type="protein sequence ID" value="WXB14090.1"/>
    <property type="molecule type" value="Genomic_DNA"/>
</dbReference>
<dbReference type="PANTHER" id="PTHR30537:SF72">
    <property type="entry name" value="LYSR FAMILY TRANSCRIPTIONAL REGULATOR"/>
    <property type="match status" value="1"/>
</dbReference>
<dbReference type="CDD" id="cd08472">
    <property type="entry name" value="PBP2_CrgA_like_3"/>
    <property type="match status" value="1"/>
</dbReference>
<accession>A0ABZ2LTM6</accession>
<dbReference type="Proteomes" id="UP001370348">
    <property type="component" value="Chromosome"/>
</dbReference>
<evidence type="ECO:0000259" key="6">
    <source>
        <dbReference type="PROSITE" id="PS50931"/>
    </source>
</evidence>
<evidence type="ECO:0000256" key="4">
    <source>
        <dbReference type="ARBA" id="ARBA00023163"/>
    </source>
</evidence>
<dbReference type="Pfam" id="PF00126">
    <property type="entry name" value="HTH_1"/>
    <property type="match status" value="1"/>
</dbReference>
<dbReference type="Gene3D" id="3.40.190.290">
    <property type="match status" value="1"/>
</dbReference>
<reference evidence="7 8" key="1">
    <citation type="submission" date="2021-12" db="EMBL/GenBank/DDBJ databases">
        <title>Discovery of the Pendulisporaceae a myxobacterial family with distinct sporulation behavior and unique specialized metabolism.</title>
        <authorList>
            <person name="Garcia R."/>
            <person name="Popoff A."/>
            <person name="Bader C.D."/>
            <person name="Loehr J."/>
            <person name="Walesch S."/>
            <person name="Walt C."/>
            <person name="Boldt J."/>
            <person name="Bunk B."/>
            <person name="Haeckl F.J.F.P.J."/>
            <person name="Gunesch A.P."/>
            <person name="Birkelbach J."/>
            <person name="Nuebel U."/>
            <person name="Pietschmann T."/>
            <person name="Bach T."/>
            <person name="Mueller R."/>
        </authorList>
    </citation>
    <scope>NUCLEOTIDE SEQUENCE [LARGE SCALE GENOMIC DNA]</scope>
    <source>
        <strain evidence="7 8">MSr11954</strain>
    </source>
</reference>
<dbReference type="PRINTS" id="PR00039">
    <property type="entry name" value="HTHLYSR"/>
</dbReference>
<feature type="transmembrane region" description="Helical" evidence="5">
    <location>
        <begin position="253"/>
        <end position="273"/>
    </location>
</feature>
<dbReference type="SUPFAM" id="SSF46785">
    <property type="entry name" value="Winged helix' DNA-binding domain"/>
    <property type="match status" value="1"/>
</dbReference>
<keyword evidence="3" id="KW-0238">DNA-binding</keyword>
<evidence type="ECO:0000313" key="8">
    <source>
        <dbReference type="Proteomes" id="UP001370348"/>
    </source>
</evidence>
<dbReference type="InterPro" id="IPR000847">
    <property type="entry name" value="LysR_HTH_N"/>
</dbReference>
<dbReference type="InterPro" id="IPR005119">
    <property type="entry name" value="LysR_subst-bd"/>
</dbReference>
<evidence type="ECO:0000256" key="5">
    <source>
        <dbReference type="SAM" id="Phobius"/>
    </source>
</evidence>
<organism evidence="7 8">
    <name type="scientific">Pendulispora albinea</name>
    <dbReference type="NCBI Taxonomy" id="2741071"/>
    <lineage>
        <taxon>Bacteria</taxon>
        <taxon>Pseudomonadati</taxon>
        <taxon>Myxococcota</taxon>
        <taxon>Myxococcia</taxon>
        <taxon>Myxococcales</taxon>
        <taxon>Sorangiineae</taxon>
        <taxon>Pendulisporaceae</taxon>
        <taxon>Pendulispora</taxon>
    </lineage>
</organism>
<protein>
    <submittedName>
        <fullName evidence="7">LysR family transcriptional regulator</fullName>
    </submittedName>
</protein>
<keyword evidence="4" id="KW-0804">Transcription</keyword>
<sequence length="303" mass="33131">MDRFQTLQVFAHVAQMGSFTKAAVALGISRAAVSVAVQRLETHLGARLVHRTTRRVHLTAEGLAFHERCLRILSELEEAEQLFAEVPRRLLGKLAIDAPTRIARRILVPALPEWLSRNPGLELRLGASDRSINLVEKGIDAVVHVGRLPDSSLVARHLGALRLVNCASPSYLARHGKPNALEDLDRHRIVHYSTTFAGSAEWEYVEGGAVRSMRMRSAVAVDNAETYIACGLAGLGLIQVPAYDVRHHLESGALVAVLPAYAAAPLGIAIVYPHRRQVPARVRAFTDWAAGLFERHGIIVSNS</sequence>
<dbReference type="RefSeq" id="WP_394823708.1">
    <property type="nucleotide sequence ID" value="NZ_CP089984.1"/>
</dbReference>
<dbReference type="InterPro" id="IPR058163">
    <property type="entry name" value="LysR-type_TF_proteobact-type"/>
</dbReference>
<keyword evidence="8" id="KW-1185">Reference proteome</keyword>
<evidence type="ECO:0000313" key="7">
    <source>
        <dbReference type="EMBL" id="WXB14090.1"/>
    </source>
</evidence>
<keyword evidence="5" id="KW-0472">Membrane</keyword>
<name>A0ABZ2LTM6_9BACT</name>
<dbReference type="InterPro" id="IPR036388">
    <property type="entry name" value="WH-like_DNA-bd_sf"/>
</dbReference>
<keyword evidence="5" id="KW-0812">Transmembrane</keyword>
<keyword evidence="2" id="KW-0805">Transcription regulation</keyword>
<dbReference type="Pfam" id="PF03466">
    <property type="entry name" value="LysR_substrate"/>
    <property type="match status" value="1"/>
</dbReference>
<evidence type="ECO:0000256" key="3">
    <source>
        <dbReference type="ARBA" id="ARBA00023125"/>
    </source>
</evidence>
<dbReference type="Gene3D" id="1.10.10.10">
    <property type="entry name" value="Winged helix-like DNA-binding domain superfamily/Winged helix DNA-binding domain"/>
    <property type="match status" value="1"/>
</dbReference>
<keyword evidence="5" id="KW-1133">Transmembrane helix</keyword>
<dbReference type="InterPro" id="IPR036390">
    <property type="entry name" value="WH_DNA-bd_sf"/>
</dbReference>
<dbReference type="SUPFAM" id="SSF53850">
    <property type="entry name" value="Periplasmic binding protein-like II"/>
    <property type="match status" value="1"/>
</dbReference>
<evidence type="ECO:0000256" key="1">
    <source>
        <dbReference type="ARBA" id="ARBA00009437"/>
    </source>
</evidence>
<gene>
    <name evidence="7" type="ORF">LZC94_40455</name>
</gene>